<dbReference type="PANTHER" id="PTHR37310">
    <property type="entry name" value="CYTOPLASMIC PROTEIN-RELATED"/>
    <property type="match status" value="1"/>
</dbReference>
<reference evidence="1 2" key="1">
    <citation type="submission" date="2020-03" db="EMBL/GenBank/DDBJ databases">
        <title>Whole genome shotgun sequence of Phytohabitans suffuscus NBRC 105367.</title>
        <authorList>
            <person name="Komaki H."/>
            <person name="Tamura T."/>
        </authorList>
    </citation>
    <scope>NUCLEOTIDE SEQUENCE [LARGE SCALE GENOMIC DNA]</scope>
    <source>
        <strain evidence="1 2">NBRC 105367</strain>
    </source>
</reference>
<dbReference type="InterPro" id="IPR044543">
    <property type="entry name" value="YHJQ-like"/>
</dbReference>
<sequence length="135" mass="14214">MGHASAMLETHPDGLAGIDRSLVTAAIEACFDCAQTCTACADACLADDMVADLRRCAALDLNCADLCETTGKLMSRPTGFDAVLALQTVRACATACGACAMECERHARAHEHCRVCAETCRRCERACEDLLAALG</sequence>
<dbReference type="CDD" id="cd08026">
    <property type="entry name" value="DUF326"/>
    <property type="match status" value="1"/>
</dbReference>
<dbReference type="KEGG" id="psuu:Psuf_089330"/>
<gene>
    <name evidence="1" type="ORF">Psuf_089330</name>
</gene>
<dbReference type="Proteomes" id="UP000503011">
    <property type="component" value="Chromosome"/>
</dbReference>
<accession>A0A6F8YZL0</accession>
<proteinExistence type="predicted"/>
<dbReference type="Gene3D" id="1.20.1270.360">
    <property type="match status" value="1"/>
</dbReference>
<reference evidence="1 2" key="2">
    <citation type="submission" date="2020-03" db="EMBL/GenBank/DDBJ databases">
        <authorList>
            <person name="Ichikawa N."/>
            <person name="Kimura A."/>
            <person name="Kitahashi Y."/>
            <person name="Uohara A."/>
        </authorList>
    </citation>
    <scope>NUCLEOTIDE SEQUENCE [LARGE SCALE GENOMIC DNA]</scope>
    <source>
        <strain evidence="1 2">NBRC 105367</strain>
    </source>
</reference>
<dbReference type="RefSeq" id="WP_173164860.1">
    <property type="nucleotide sequence ID" value="NZ_AP022871.1"/>
</dbReference>
<evidence type="ECO:0000313" key="2">
    <source>
        <dbReference type="Proteomes" id="UP000503011"/>
    </source>
</evidence>
<dbReference type="InterPro" id="IPR005560">
    <property type="entry name" value="Csp_YhjQ"/>
</dbReference>
<evidence type="ECO:0000313" key="1">
    <source>
        <dbReference type="EMBL" id="BCB91620.1"/>
    </source>
</evidence>
<protein>
    <recommendedName>
        <fullName evidence="3">Ferredoxin</fullName>
    </recommendedName>
</protein>
<evidence type="ECO:0008006" key="3">
    <source>
        <dbReference type="Google" id="ProtNLM"/>
    </source>
</evidence>
<keyword evidence="2" id="KW-1185">Reference proteome</keyword>
<dbReference type="PANTHER" id="PTHR37310:SF1">
    <property type="entry name" value="CYTOPLASMIC PROTEIN"/>
    <property type="match status" value="1"/>
</dbReference>
<name>A0A6F8YZL0_9ACTN</name>
<organism evidence="1 2">
    <name type="scientific">Phytohabitans suffuscus</name>
    <dbReference type="NCBI Taxonomy" id="624315"/>
    <lineage>
        <taxon>Bacteria</taxon>
        <taxon>Bacillati</taxon>
        <taxon>Actinomycetota</taxon>
        <taxon>Actinomycetes</taxon>
        <taxon>Micromonosporales</taxon>
        <taxon>Micromonosporaceae</taxon>
    </lineage>
</organism>
<dbReference type="Pfam" id="PF03860">
    <property type="entry name" value="Csp"/>
    <property type="match status" value="1"/>
</dbReference>
<dbReference type="AlphaFoldDB" id="A0A6F8YZL0"/>
<dbReference type="EMBL" id="AP022871">
    <property type="protein sequence ID" value="BCB91620.1"/>
    <property type="molecule type" value="Genomic_DNA"/>
</dbReference>